<dbReference type="InterPro" id="IPR053185">
    <property type="entry name" value="SET_domain_protein"/>
</dbReference>
<keyword evidence="4" id="KW-1185">Reference proteome</keyword>
<proteinExistence type="predicted"/>
<dbReference type="InterPro" id="IPR046341">
    <property type="entry name" value="SET_dom_sf"/>
</dbReference>
<dbReference type="GeneID" id="54345533"/>
<dbReference type="OrthoDB" id="265717at2759"/>
<accession>A0A6A5RJ77</accession>
<dbReference type="InterPro" id="IPR001214">
    <property type="entry name" value="SET_dom"/>
</dbReference>
<protein>
    <recommendedName>
        <fullName evidence="2">SET domain-containing protein</fullName>
    </recommendedName>
</protein>
<evidence type="ECO:0000313" key="4">
    <source>
        <dbReference type="Proteomes" id="UP000800082"/>
    </source>
</evidence>
<gene>
    <name evidence="3" type="ORF">M421DRAFT_180710</name>
</gene>
<feature type="region of interest" description="Disordered" evidence="1">
    <location>
        <begin position="1"/>
        <end position="94"/>
    </location>
</feature>
<feature type="compositionally biased region" description="Basic residues" evidence="1">
    <location>
        <begin position="48"/>
        <end position="60"/>
    </location>
</feature>
<evidence type="ECO:0000313" key="3">
    <source>
        <dbReference type="EMBL" id="KAF1927483.1"/>
    </source>
</evidence>
<dbReference type="RefSeq" id="XP_033447735.1">
    <property type="nucleotide sequence ID" value="XM_033587886.1"/>
</dbReference>
<dbReference type="Pfam" id="PF00856">
    <property type="entry name" value="SET"/>
    <property type="match status" value="1"/>
</dbReference>
<dbReference type="PANTHER" id="PTHR47332:SF4">
    <property type="entry name" value="SET DOMAIN-CONTAINING PROTEIN 5"/>
    <property type="match status" value="1"/>
</dbReference>
<organism evidence="3 4">
    <name type="scientific">Didymella exigua CBS 183.55</name>
    <dbReference type="NCBI Taxonomy" id="1150837"/>
    <lineage>
        <taxon>Eukaryota</taxon>
        <taxon>Fungi</taxon>
        <taxon>Dikarya</taxon>
        <taxon>Ascomycota</taxon>
        <taxon>Pezizomycotina</taxon>
        <taxon>Dothideomycetes</taxon>
        <taxon>Pleosporomycetidae</taxon>
        <taxon>Pleosporales</taxon>
        <taxon>Pleosporineae</taxon>
        <taxon>Didymellaceae</taxon>
        <taxon>Didymella</taxon>
    </lineage>
</organism>
<feature type="compositionally biased region" description="Polar residues" evidence="1">
    <location>
        <begin position="1"/>
        <end position="10"/>
    </location>
</feature>
<dbReference type="Gene3D" id="2.170.270.10">
    <property type="entry name" value="SET domain"/>
    <property type="match status" value="1"/>
</dbReference>
<evidence type="ECO:0000256" key="1">
    <source>
        <dbReference type="SAM" id="MobiDB-lite"/>
    </source>
</evidence>
<dbReference type="SUPFAM" id="SSF82199">
    <property type="entry name" value="SET domain"/>
    <property type="match status" value="1"/>
</dbReference>
<dbReference type="Proteomes" id="UP000800082">
    <property type="component" value="Unassembled WGS sequence"/>
</dbReference>
<dbReference type="PANTHER" id="PTHR47332">
    <property type="entry name" value="SET DOMAIN-CONTAINING PROTEIN 5"/>
    <property type="match status" value="1"/>
</dbReference>
<name>A0A6A5RJ77_9PLEO</name>
<evidence type="ECO:0000259" key="2">
    <source>
        <dbReference type="PROSITE" id="PS50280"/>
    </source>
</evidence>
<feature type="domain" description="SET" evidence="2">
    <location>
        <begin position="125"/>
        <end position="331"/>
    </location>
</feature>
<dbReference type="PROSITE" id="PS50280">
    <property type="entry name" value="SET"/>
    <property type="match status" value="1"/>
</dbReference>
<dbReference type="CDD" id="cd20071">
    <property type="entry name" value="SET_SMYD"/>
    <property type="match status" value="1"/>
</dbReference>
<sequence>MLRKPSTASAAQARATDGINFDRLALGDGRELKADEQLPPSSTGEAAKKRRYKKRTRRSNNSKSAAVGVVEDIAETEPNNANVDGAESPTSDTDTVATEPFPQFQLGRALPQHPRAFYVEIPVLAHYALRELPNVGDDEDDNDEGLFATQKIEPGTRIISEQPLFTLPAPGDQVPQLMAAYENLSESDQERIWKLRPAAAEASDALMSLRFLIDKLAVELQTIMYKSEAERTAEEKTTLSEMRPKSQFAMNVYRVAARWHANKCSLLDMPLDQRADLPNGTPVAGLFIERAHIRHSCVPNCFASYDADLGRMNVHTTRDVAPGEELTCSSFADTMYYSNAKDRKQELFSWGLTCDCEACDEKHPKFNVHETARQRAHTRAVLLNDVLTRLEKEDMTEDDLKTAQKLLLDLVRDLKTSGCESVETVRWRNILVDRILPARALVVPEAEMLVTWQVILHHAKESETVGKMCYGEDSENYRVLKQTREGTEATL</sequence>
<dbReference type="EMBL" id="ML978972">
    <property type="protein sequence ID" value="KAF1927483.1"/>
    <property type="molecule type" value="Genomic_DNA"/>
</dbReference>
<dbReference type="AlphaFoldDB" id="A0A6A5RJ77"/>
<reference evidence="3" key="1">
    <citation type="journal article" date="2020" name="Stud. Mycol.">
        <title>101 Dothideomycetes genomes: a test case for predicting lifestyles and emergence of pathogens.</title>
        <authorList>
            <person name="Haridas S."/>
            <person name="Albert R."/>
            <person name="Binder M."/>
            <person name="Bloem J."/>
            <person name="Labutti K."/>
            <person name="Salamov A."/>
            <person name="Andreopoulos B."/>
            <person name="Baker S."/>
            <person name="Barry K."/>
            <person name="Bills G."/>
            <person name="Bluhm B."/>
            <person name="Cannon C."/>
            <person name="Castanera R."/>
            <person name="Culley D."/>
            <person name="Daum C."/>
            <person name="Ezra D."/>
            <person name="Gonzalez J."/>
            <person name="Henrissat B."/>
            <person name="Kuo A."/>
            <person name="Liang C."/>
            <person name="Lipzen A."/>
            <person name="Lutzoni F."/>
            <person name="Magnuson J."/>
            <person name="Mondo S."/>
            <person name="Nolan M."/>
            <person name="Ohm R."/>
            <person name="Pangilinan J."/>
            <person name="Park H.-J."/>
            <person name="Ramirez L."/>
            <person name="Alfaro M."/>
            <person name="Sun H."/>
            <person name="Tritt A."/>
            <person name="Yoshinaga Y."/>
            <person name="Zwiers L.-H."/>
            <person name="Turgeon B."/>
            <person name="Goodwin S."/>
            <person name="Spatafora J."/>
            <person name="Crous P."/>
            <person name="Grigoriev I."/>
        </authorList>
    </citation>
    <scope>NUCLEOTIDE SEQUENCE</scope>
    <source>
        <strain evidence="3">CBS 183.55</strain>
    </source>
</reference>
<feature type="compositionally biased region" description="Polar residues" evidence="1">
    <location>
        <begin position="77"/>
        <end position="94"/>
    </location>
</feature>